<evidence type="ECO:0000256" key="7">
    <source>
        <dbReference type="ARBA" id="ARBA00022927"/>
    </source>
</evidence>
<sequence>AAAGLPRPPVEAAAGTQPASQPLAPQAAASSPAPSAVPETPPVREAHPDYAYNPAPAYPPLLQEQGIGGVVWLRVWVDGDGRPREIRLAKGSGYRLLDDAALRAVRNWRFIPARRGDEPLASWVEFPIRFTVSG</sequence>
<evidence type="ECO:0000256" key="10">
    <source>
        <dbReference type="SAM" id="MobiDB-lite"/>
    </source>
</evidence>
<accession>A0ABW1AWS8</accession>
<dbReference type="PANTHER" id="PTHR33446">
    <property type="entry name" value="PROTEIN TONB-RELATED"/>
    <property type="match status" value="1"/>
</dbReference>
<reference evidence="13" key="1">
    <citation type="journal article" date="2019" name="Int. J. Syst. Evol. Microbiol.">
        <title>The Global Catalogue of Microorganisms (GCM) 10K type strain sequencing project: providing services to taxonomists for standard genome sequencing and annotation.</title>
        <authorList>
            <consortium name="The Broad Institute Genomics Platform"/>
            <consortium name="The Broad Institute Genome Sequencing Center for Infectious Disease"/>
            <person name="Wu L."/>
            <person name="Ma J."/>
        </authorList>
    </citation>
    <scope>NUCLEOTIDE SEQUENCE [LARGE SCALE GENOMIC DNA]</scope>
    <source>
        <strain evidence="13">SHR3</strain>
    </source>
</reference>
<keyword evidence="9" id="KW-0472">Membrane</keyword>
<protein>
    <submittedName>
        <fullName evidence="12">Energy transducer TonB</fullName>
    </submittedName>
</protein>
<evidence type="ECO:0000256" key="2">
    <source>
        <dbReference type="ARBA" id="ARBA00006555"/>
    </source>
</evidence>
<feature type="region of interest" description="Disordered" evidence="10">
    <location>
        <begin position="1"/>
        <end position="50"/>
    </location>
</feature>
<keyword evidence="8" id="KW-1133">Transmembrane helix</keyword>
<comment type="subcellular location">
    <subcellularLocation>
        <location evidence="1">Cell inner membrane</location>
        <topology evidence="1">Single-pass membrane protein</topology>
        <orientation evidence="1">Periplasmic side</orientation>
    </subcellularLocation>
</comment>
<dbReference type="InterPro" id="IPR051045">
    <property type="entry name" value="TonB-dependent_transducer"/>
</dbReference>
<proteinExistence type="inferred from homology"/>
<dbReference type="EMBL" id="JBHSOG010000098">
    <property type="protein sequence ID" value="MFC5771755.1"/>
    <property type="molecule type" value="Genomic_DNA"/>
</dbReference>
<dbReference type="Proteomes" id="UP001595974">
    <property type="component" value="Unassembled WGS sequence"/>
</dbReference>
<dbReference type="Pfam" id="PF03544">
    <property type="entry name" value="TonB_C"/>
    <property type="match status" value="1"/>
</dbReference>
<feature type="non-terminal residue" evidence="12">
    <location>
        <position position="1"/>
    </location>
</feature>
<dbReference type="InterPro" id="IPR006260">
    <property type="entry name" value="TonB/TolA_C"/>
</dbReference>
<gene>
    <name evidence="12" type="ORF">ACFPTN_20440</name>
</gene>
<organism evidence="12 13">
    <name type="scientific">Thauera sinica</name>
    <dbReference type="NCBI Taxonomy" id="2665146"/>
    <lineage>
        <taxon>Bacteria</taxon>
        <taxon>Pseudomonadati</taxon>
        <taxon>Pseudomonadota</taxon>
        <taxon>Betaproteobacteria</taxon>
        <taxon>Rhodocyclales</taxon>
        <taxon>Zoogloeaceae</taxon>
        <taxon>Thauera</taxon>
    </lineage>
</organism>
<name>A0ABW1AWS8_9RHOO</name>
<keyword evidence="5" id="KW-0997">Cell inner membrane</keyword>
<comment type="similarity">
    <text evidence="2">Belongs to the TonB family.</text>
</comment>
<keyword evidence="13" id="KW-1185">Reference proteome</keyword>
<keyword evidence="3" id="KW-0813">Transport</keyword>
<evidence type="ECO:0000256" key="8">
    <source>
        <dbReference type="ARBA" id="ARBA00022989"/>
    </source>
</evidence>
<dbReference type="RefSeq" id="WP_385961960.1">
    <property type="nucleotide sequence ID" value="NZ_JBHSOG010000098.1"/>
</dbReference>
<keyword evidence="6" id="KW-0812">Transmembrane</keyword>
<evidence type="ECO:0000256" key="9">
    <source>
        <dbReference type="ARBA" id="ARBA00023136"/>
    </source>
</evidence>
<keyword evidence="7" id="KW-0653">Protein transport</keyword>
<dbReference type="InterPro" id="IPR037682">
    <property type="entry name" value="TonB_C"/>
</dbReference>
<evidence type="ECO:0000256" key="4">
    <source>
        <dbReference type="ARBA" id="ARBA00022475"/>
    </source>
</evidence>
<dbReference type="NCBIfam" id="TIGR01352">
    <property type="entry name" value="tonB_Cterm"/>
    <property type="match status" value="1"/>
</dbReference>
<evidence type="ECO:0000313" key="12">
    <source>
        <dbReference type="EMBL" id="MFC5771755.1"/>
    </source>
</evidence>
<evidence type="ECO:0000256" key="6">
    <source>
        <dbReference type="ARBA" id="ARBA00022692"/>
    </source>
</evidence>
<evidence type="ECO:0000256" key="1">
    <source>
        <dbReference type="ARBA" id="ARBA00004383"/>
    </source>
</evidence>
<dbReference type="PANTHER" id="PTHR33446:SF2">
    <property type="entry name" value="PROTEIN TONB"/>
    <property type="match status" value="1"/>
</dbReference>
<evidence type="ECO:0000313" key="13">
    <source>
        <dbReference type="Proteomes" id="UP001595974"/>
    </source>
</evidence>
<dbReference type="PROSITE" id="PS52015">
    <property type="entry name" value="TONB_CTD"/>
    <property type="match status" value="1"/>
</dbReference>
<feature type="domain" description="TonB C-terminal" evidence="11">
    <location>
        <begin position="43"/>
        <end position="134"/>
    </location>
</feature>
<comment type="caution">
    <text evidence="12">The sequence shown here is derived from an EMBL/GenBank/DDBJ whole genome shotgun (WGS) entry which is preliminary data.</text>
</comment>
<evidence type="ECO:0000256" key="5">
    <source>
        <dbReference type="ARBA" id="ARBA00022519"/>
    </source>
</evidence>
<evidence type="ECO:0000256" key="3">
    <source>
        <dbReference type="ARBA" id="ARBA00022448"/>
    </source>
</evidence>
<dbReference type="SUPFAM" id="SSF74653">
    <property type="entry name" value="TolA/TonB C-terminal domain"/>
    <property type="match status" value="1"/>
</dbReference>
<evidence type="ECO:0000259" key="11">
    <source>
        <dbReference type="PROSITE" id="PS52015"/>
    </source>
</evidence>
<keyword evidence="4" id="KW-1003">Cell membrane</keyword>
<feature type="compositionally biased region" description="Low complexity" evidence="10">
    <location>
        <begin position="17"/>
        <end position="38"/>
    </location>
</feature>
<dbReference type="Gene3D" id="3.30.1150.10">
    <property type="match status" value="1"/>
</dbReference>